<evidence type="ECO:0000313" key="7">
    <source>
        <dbReference type="Proteomes" id="UP000327439"/>
    </source>
</evidence>
<dbReference type="AlphaFoldDB" id="A0A5J5PTN3"/>
<keyword evidence="1" id="KW-0479">Metal-binding</keyword>
<dbReference type="InterPro" id="IPR011992">
    <property type="entry name" value="EF-hand-dom_pair"/>
</dbReference>
<dbReference type="SUPFAM" id="SSF47473">
    <property type="entry name" value="EF-hand"/>
    <property type="match status" value="1"/>
</dbReference>
<dbReference type="Proteomes" id="UP000327439">
    <property type="component" value="Chromosome D10"/>
</dbReference>
<proteinExistence type="predicted"/>
<comment type="function">
    <text evidence="4">Potential calcium sensor that binds calcium in vitro.</text>
</comment>
<evidence type="ECO:0000256" key="1">
    <source>
        <dbReference type="ARBA" id="ARBA00022723"/>
    </source>
</evidence>
<evidence type="ECO:0000313" key="6">
    <source>
        <dbReference type="EMBL" id="KAB2008750.1"/>
    </source>
</evidence>
<name>A0A5J5PTN3_GOSBA</name>
<dbReference type="CDD" id="cd00051">
    <property type="entry name" value="EFh"/>
    <property type="match status" value="1"/>
</dbReference>
<evidence type="ECO:0000259" key="5">
    <source>
        <dbReference type="PROSITE" id="PS50222"/>
    </source>
</evidence>
<dbReference type="Gene3D" id="1.10.238.10">
    <property type="entry name" value="EF-hand"/>
    <property type="match status" value="1"/>
</dbReference>
<evidence type="ECO:0000256" key="2">
    <source>
        <dbReference type="ARBA" id="ARBA00022737"/>
    </source>
</evidence>
<dbReference type="Pfam" id="PF13499">
    <property type="entry name" value="EF-hand_7"/>
    <property type="match status" value="1"/>
</dbReference>
<keyword evidence="7" id="KW-1185">Reference proteome</keyword>
<feature type="domain" description="EF-hand" evidence="5">
    <location>
        <begin position="73"/>
        <end position="103"/>
    </location>
</feature>
<dbReference type="FunFam" id="1.10.238.10:FF:000237">
    <property type="entry name" value="Calcium-binding protein CML38"/>
    <property type="match status" value="1"/>
</dbReference>
<dbReference type="PROSITE" id="PS00018">
    <property type="entry name" value="EF_HAND_1"/>
    <property type="match status" value="1"/>
</dbReference>
<dbReference type="PROSITE" id="PS50222">
    <property type="entry name" value="EF_HAND_2"/>
    <property type="match status" value="2"/>
</dbReference>
<dbReference type="GO" id="GO:0005509">
    <property type="term" value="F:calcium ion binding"/>
    <property type="evidence" value="ECO:0007669"/>
    <property type="project" value="InterPro"/>
</dbReference>
<dbReference type="InterPro" id="IPR039647">
    <property type="entry name" value="EF_hand_pair_protein_CML-like"/>
</dbReference>
<reference evidence="7" key="1">
    <citation type="journal article" date="2020" name="Nat. Genet.">
        <title>Genomic diversifications of five Gossypium allopolyploid species and their impact on cotton improvement.</title>
        <authorList>
            <person name="Chen Z.J."/>
            <person name="Sreedasyam A."/>
            <person name="Ando A."/>
            <person name="Song Q."/>
            <person name="De Santiago L.M."/>
            <person name="Hulse-Kemp A.M."/>
            <person name="Ding M."/>
            <person name="Ye W."/>
            <person name="Kirkbride R.C."/>
            <person name="Jenkins J."/>
            <person name="Plott C."/>
            <person name="Lovell J."/>
            <person name="Lin Y.M."/>
            <person name="Vaughn R."/>
            <person name="Liu B."/>
            <person name="Simpson S."/>
            <person name="Scheffler B.E."/>
            <person name="Wen L."/>
            <person name="Saski C.A."/>
            <person name="Grover C.E."/>
            <person name="Hu G."/>
            <person name="Conover J.L."/>
            <person name="Carlson J.W."/>
            <person name="Shu S."/>
            <person name="Boston L.B."/>
            <person name="Williams M."/>
            <person name="Peterson D.G."/>
            <person name="McGee K."/>
            <person name="Jones D.C."/>
            <person name="Wendel J.F."/>
            <person name="Stelly D.M."/>
            <person name="Grimwood J."/>
            <person name="Schmutz J."/>
        </authorList>
    </citation>
    <scope>NUCLEOTIDE SEQUENCE [LARGE SCALE GENOMIC DNA]</scope>
    <source>
        <strain evidence="7">cv. 3-79</strain>
    </source>
</reference>
<dbReference type="InterPro" id="IPR002048">
    <property type="entry name" value="EF_hand_dom"/>
</dbReference>
<keyword evidence="2" id="KW-0677">Repeat</keyword>
<dbReference type="InterPro" id="IPR018247">
    <property type="entry name" value="EF_Hand_1_Ca_BS"/>
</dbReference>
<dbReference type="EMBL" id="CM018224">
    <property type="protein sequence ID" value="KAB2008750.1"/>
    <property type="molecule type" value="Genomic_DNA"/>
</dbReference>
<organism evidence="6 7">
    <name type="scientific">Gossypium barbadense</name>
    <name type="common">Sea Island cotton</name>
    <name type="synonym">Hibiscus barbadensis</name>
    <dbReference type="NCBI Taxonomy" id="3634"/>
    <lineage>
        <taxon>Eukaryota</taxon>
        <taxon>Viridiplantae</taxon>
        <taxon>Streptophyta</taxon>
        <taxon>Embryophyta</taxon>
        <taxon>Tracheophyta</taxon>
        <taxon>Spermatophyta</taxon>
        <taxon>Magnoliopsida</taxon>
        <taxon>eudicotyledons</taxon>
        <taxon>Gunneridae</taxon>
        <taxon>Pentapetalae</taxon>
        <taxon>rosids</taxon>
        <taxon>malvids</taxon>
        <taxon>Malvales</taxon>
        <taxon>Malvaceae</taxon>
        <taxon>Malvoideae</taxon>
        <taxon>Gossypium</taxon>
    </lineage>
</organism>
<evidence type="ECO:0000256" key="3">
    <source>
        <dbReference type="ARBA" id="ARBA00022837"/>
    </source>
</evidence>
<accession>A0A5J5PTN3</accession>
<keyword evidence="3" id="KW-0106">Calcium</keyword>
<dbReference type="SMART" id="SM00054">
    <property type="entry name" value="EFh"/>
    <property type="match status" value="2"/>
</dbReference>
<sequence length="103" mass="11516">MGGELMLNEEEALGWNGNGLLDLEDVIELMEGGGEEEKMKDLREAFEMYDGEGSGFITPQGLNKMLTKLGESKSIDECMVMIKHFDINGDGVISFDEFRVMMQ</sequence>
<feature type="domain" description="EF-hand" evidence="5">
    <location>
        <begin position="37"/>
        <end position="72"/>
    </location>
</feature>
<evidence type="ECO:0000256" key="4">
    <source>
        <dbReference type="ARBA" id="ARBA00057710"/>
    </source>
</evidence>
<protein>
    <recommendedName>
        <fullName evidence="5">EF-hand domain-containing protein</fullName>
    </recommendedName>
</protein>
<gene>
    <name evidence="6" type="ORF">ES319_D10G119500v1</name>
</gene>
<dbReference type="OrthoDB" id="26525at2759"/>
<dbReference type="PANTHER" id="PTHR10891">
    <property type="entry name" value="EF-HAND CALCIUM-BINDING DOMAIN CONTAINING PROTEIN"/>
    <property type="match status" value="1"/>
</dbReference>